<protein>
    <submittedName>
        <fullName evidence="2">Toll/interleukin-1 receptor domain-containing protein</fullName>
    </submittedName>
</protein>
<dbReference type="EMBL" id="JAHJDP010000023">
    <property type="protein sequence ID" value="MBU2689996.1"/>
    <property type="molecule type" value="Genomic_DNA"/>
</dbReference>
<dbReference type="Pfam" id="PF13676">
    <property type="entry name" value="TIR_2"/>
    <property type="match status" value="1"/>
</dbReference>
<dbReference type="InterPro" id="IPR035897">
    <property type="entry name" value="Toll_tir_struct_dom_sf"/>
</dbReference>
<evidence type="ECO:0000313" key="3">
    <source>
        <dbReference type="Proteomes" id="UP000777784"/>
    </source>
</evidence>
<feature type="domain" description="TIR" evidence="1">
    <location>
        <begin position="4"/>
        <end position="83"/>
    </location>
</feature>
<organism evidence="2 3">
    <name type="scientific">Eiseniibacteriota bacterium</name>
    <dbReference type="NCBI Taxonomy" id="2212470"/>
    <lineage>
        <taxon>Bacteria</taxon>
        <taxon>Candidatus Eiseniibacteriota</taxon>
    </lineage>
</organism>
<evidence type="ECO:0000313" key="2">
    <source>
        <dbReference type="EMBL" id="MBU2689996.1"/>
    </source>
</evidence>
<evidence type="ECO:0000259" key="1">
    <source>
        <dbReference type="Pfam" id="PF13676"/>
    </source>
</evidence>
<dbReference type="SUPFAM" id="SSF52200">
    <property type="entry name" value="Toll/Interleukin receptor TIR domain"/>
    <property type="match status" value="1"/>
</dbReference>
<dbReference type="Proteomes" id="UP000777784">
    <property type="component" value="Unassembled WGS sequence"/>
</dbReference>
<dbReference type="InterPro" id="IPR000157">
    <property type="entry name" value="TIR_dom"/>
</dbReference>
<gene>
    <name evidence="2" type="ORF">KJ970_03650</name>
</gene>
<comment type="caution">
    <text evidence="2">The sequence shown here is derived from an EMBL/GenBank/DDBJ whole genome shotgun (WGS) entry which is preliminary data.</text>
</comment>
<name>A0A948W5W6_UNCEI</name>
<keyword evidence="2" id="KW-0675">Receptor</keyword>
<accession>A0A948W5W6</accession>
<dbReference type="AlphaFoldDB" id="A0A948W5W6"/>
<reference evidence="2" key="1">
    <citation type="submission" date="2021-05" db="EMBL/GenBank/DDBJ databases">
        <title>Energy efficiency and biological interactions define the core microbiome of deep oligotrophic groundwater.</title>
        <authorList>
            <person name="Mehrshad M."/>
            <person name="Lopez-Fernandez M."/>
            <person name="Bell E."/>
            <person name="Bernier-Latmani R."/>
            <person name="Bertilsson S."/>
            <person name="Dopson M."/>
        </authorList>
    </citation>
    <scope>NUCLEOTIDE SEQUENCE</scope>
    <source>
        <strain evidence="2">Modern_marine.mb.64</strain>
    </source>
</reference>
<dbReference type="GO" id="GO:0007165">
    <property type="term" value="P:signal transduction"/>
    <property type="evidence" value="ECO:0007669"/>
    <property type="project" value="InterPro"/>
</dbReference>
<sequence length="96" mass="11579">MKTIIEHGLQSSRTLVFIISATSLRSDWTLMERNTALFRDPANQQRRFVPVLIDDCKHQFPDTLRRFRHIDLRRMTKRNYQELLESCRTAEKRCRD</sequence>
<dbReference type="Gene3D" id="3.40.50.10140">
    <property type="entry name" value="Toll/interleukin-1 receptor homology (TIR) domain"/>
    <property type="match status" value="1"/>
</dbReference>
<proteinExistence type="predicted"/>